<evidence type="ECO:0000313" key="5">
    <source>
        <dbReference type="Proteomes" id="UP000262825"/>
    </source>
</evidence>
<dbReference type="Gene3D" id="1.10.287.3290">
    <property type="match status" value="1"/>
</dbReference>
<dbReference type="Pfam" id="PF11989">
    <property type="entry name" value="Dsl1_C"/>
    <property type="match status" value="1"/>
</dbReference>
<dbReference type="InterPro" id="IPR021875">
    <property type="entry name" value="Dsl1_N_dom"/>
</dbReference>
<dbReference type="InterPro" id="IPR038442">
    <property type="entry name" value="Dsl1_N_sf"/>
</dbReference>
<dbReference type="AlphaFoldDB" id="A0A376B2R6"/>
<gene>
    <name evidence="4" type="ORF">SCODWIG_00535</name>
</gene>
<feature type="domain" description="Retrograde transport protein Dsl1 C-terminal" evidence="3">
    <location>
        <begin position="638"/>
        <end position="829"/>
    </location>
</feature>
<evidence type="ECO:0000259" key="2">
    <source>
        <dbReference type="Pfam" id="PF11988"/>
    </source>
</evidence>
<dbReference type="VEuPathDB" id="FungiDB:SCODWIG_00535"/>
<feature type="compositionally biased region" description="Polar residues" evidence="1">
    <location>
        <begin position="435"/>
        <end position="444"/>
    </location>
</feature>
<proteinExistence type="predicted"/>
<dbReference type="PANTHER" id="PTHR12205:SF0">
    <property type="entry name" value="CENTROMERE_KINETOCHORE PROTEIN ZW10 HOMOLOG"/>
    <property type="match status" value="1"/>
</dbReference>
<evidence type="ECO:0000259" key="3">
    <source>
        <dbReference type="Pfam" id="PF11989"/>
    </source>
</evidence>
<accession>A0A376B2R6</accession>
<evidence type="ECO:0008006" key="6">
    <source>
        <dbReference type="Google" id="ProtNLM"/>
    </source>
</evidence>
<dbReference type="Proteomes" id="UP000262825">
    <property type="component" value="Unassembled WGS sequence"/>
</dbReference>
<name>A0A376B2R6_9ASCO</name>
<keyword evidence="5" id="KW-1185">Reference proteome</keyword>
<evidence type="ECO:0000313" key="4">
    <source>
        <dbReference type="EMBL" id="SSD58774.1"/>
    </source>
</evidence>
<dbReference type="Pfam" id="PF11988">
    <property type="entry name" value="Dsl1_N"/>
    <property type="match status" value="1"/>
</dbReference>
<protein>
    <recommendedName>
        <fullName evidence="6">Retrograde transport protein Dsl1 C-terminal domain-containing protein</fullName>
    </recommendedName>
</protein>
<dbReference type="PANTHER" id="PTHR12205">
    <property type="entry name" value="CENTROMERE/KINETOCHORE PROTEIN ZW10"/>
    <property type="match status" value="1"/>
</dbReference>
<feature type="region of interest" description="Disordered" evidence="1">
    <location>
        <begin position="435"/>
        <end position="471"/>
    </location>
</feature>
<dbReference type="Gene3D" id="1.20.58.2230">
    <property type="entry name" value="Retrograde transport protein Dsl1, N-terminal domain"/>
    <property type="match status" value="1"/>
</dbReference>
<dbReference type="GO" id="GO:1990423">
    <property type="term" value="C:RZZ complex"/>
    <property type="evidence" value="ECO:0007669"/>
    <property type="project" value="TreeGrafter"/>
</dbReference>
<dbReference type="EMBL" id="UFAJ01000046">
    <property type="protein sequence ID" value="SSD58774.1"/>
    <property type="molecule type" value="Genomic_DNA"/>
</dbReference>
<dbReference type="Gene3D" id="1.10.357.150">
    <property type="match status" value="1"/>
</dbReference>
<dbReference type="GO" id="GO:0006888">
    <property type="term" value="P:endoplasmic reticulum to Golgi vesicle-mediated transport"/>
    <property type="evidence" value="ECO:0007669"/>
    <property type="project" value="TreeGrafter"/>
</dbReference>
<feature type="compositionally biased region" description="Acidic residues" evidence="1">
    <location>
        <begin position="462"/>
        <end position="471"/>
    </location>
</feature>
<dbReference type="Gene3D" id="1.20.58.1440">
    <property type="match status" value="1"/>
</dbReference>
<dbReference type="GO" id="GO:0005737">
    <property type="term" value="C:cytoplasm"/>
    <property type="evidence" value="ECO:0007669"/>
    <property type="project" value="GOC"/>
</dbReference>
<reference evidence="5" key="1">
    <citation type="submission" date="2018-06" db="EMBL/GenBank/DDBJ databases">
        <authorList>
            <person name="Guldener U."/>
        </authorList>
    </citation>
    <scope>NUCLEOTIDE SEQUENCE [LARGE SCALE GENOMIC DNA]</scope>
    <source>
        <strain evidence="5">UTAD17</strain>
    </source>
</reference>
<evidence type="ECO:0000256" key="1">
    <source>
        <dbReference type="SAM" id="MobiDB-lite"/>
    </source>
</evidence>
<dbReference type="InterPro" id="IPR021876">
    <property type="entry name" value="Dsl1_C"/>
</dbReference>
<dbReference type="InterPro" id="IPR046362">
    <property type="entry name" value="Zw10/DSL1_C_sf"/>
</dbReference>
<feature type="domain" description="Retrograde transport protein Dsl1 N-terminal" evidence="2">
    <location>
        <begin position="21"/>
        <end position="405"/>
    </location>
</feature>
<sequence>MSEKNIKDRIDQLNHELLSILSDQNSLQLAIKNDKNYNQVFGPTVDNTPSITSPEDLDRLKNQDSEYIAEIDQLLLLKTINQSLNEFQTNLKLSEFENCYYTLKNLVNQFNKLLNLAETNSYQIKPTLPKSISNKIDSLHLDFLTLLENMYNRLIAIRDVDANTKVLNINRSIGNNELHLKELNEFMVKTLLESQESIATKNPIAYNGPDSTLKIWFITSITETSKVEECLKRLDHLITTYLQLSPILNKFVKCFLFSSKIQVELTTTGDERLDLKLIESAENLSLQDYLTSFINMVQFVDSLIGWDSKLMAFFEPVSTLFQKELEKFIKLNIKEILKVGNDAEHHNALLLNLQKLLSQEEGKKSSILTLCGNSKTNLSLLLKDEKVYKQVILDQLIQQKFEELRSFFDKADDNIINEKTLIEISYEIERNVTGDKTSGNVSSIDNKHIGRGHANKNVEDQNNLEEDDWGSAWDDELNLDDIEERKSTNEINVNSNNDTGNLKDTEDDSEDGWGSEVDLNFNDEEEEVGDITITKNNDGANKTYVTVTDAFEVTNISKHFIRVWDSINSDLLKENFISSSDENNNTVDIYGVNYKLSLLQTSFFAICNLQYNDGNNWVQFINDMEYILYYLRKKCNITQLEDLVSMSLESKIKIIEKKIKEYIDEQLLIIRHDETEPDWTTTIEKLLPYIHTIIDGKLLKLGNKAQRGKIYYEILYFIFNTCITKQILGWDAISEKSSENLSEFISLILNGTNNFIANNMGVKLEELKLKFKMVGQLLVARLKDIMDNFYNGDFYLFETDELITWVVLLFADTDMRKDCIDEIRTLRGEF</sequence>
<feature type="region of interest" description="Disordered" evidence="1">
    <location>
        <begin position="483"/>
        <end position="515"/>
    </location>
</feature>
<organism evidence="4 5">
    <name type="scientific">Saccharomycodes ludwigii</name>
    <dbReference type="NCBI Taxonomy" id="36035"/>
    <lineage>
        <taxon>Eukaryota</taxon>
        <taxon>Fungi</taxon>
        <taxon>Dikarya</taxon>
        <taxon>Ascomycota</taxon>
        <taxon>Saccharomycotina</taxon>
        <taxon>Saccharomycetes</taxon>
        <taxon>Saccharomycodales</taxon>
        <taxon>Saccharomycodaceae</taxon>
        <taxon>Saccharomycodes</taxon>
    </lineage>
</organism>
<dbReference type="GO" id="GO:0007094">
    <property type="term" value="P:mitotic spindle assembly checkpoint signaling"/>
    <property type="evidence" value="ECO:0007669"/>
    <property type="project" value="TreeGrafter"/>
</dbReference>
<feature type="compositionally biased region" description="Polar residues" evidence="1">
    <location>
        <begin position="489"/>
        <end position="502"/>
    </location>
</feature>